<dbReference type="Proteomes" id="UP000054559">
    <property type="component" value="Unassembled WGS sequence"/>
</dbReference>
<dbReference type="SUPFAM" id="SSF56112">
    <property type="entry name" value="Protein kinase-like (PK-like)"/>
    <property type="match status" value="1"/>
</dbReference>
<proteinExistence type="predicted"/>
<name>A0A0J8QN46_COCIT</name>
<evidence type="ECO:0008006" key="3">
    <source>
        <dbReference type="Google" id="ProtNLM"/>
    </source>
</evidence>
<evidence type="ECO:0000313" key="2">
    <source>
        <dbReference type="Proteomes" id="UP000054559"/>
    </source>
</evidence>
<dbReference type="InterPro" id="IPR011009">
    <property type="entry name" value="Kinase-like_dom_sf"/>
</dbReference>
<dbReference type="EMBL" id="DS268258">
    <property type="protein sequence ID" value="KMU73785.1"/>
    <property type="molecule type" value="Genomic_DNA"/>
</dbReference>
<organism evidence="1 2">
    <name type="scientific">Coccidioides immitis RMSCC 3703</name>
    <dbReference type="NCBI Taxonomy" id="454286"/>
    <lineage>
        <taxon>Eukaryota</taxon>
        <taxon>Fungi</taxon>
        <taxon>Dikarya</taxon>
        <taxon>Ascomycota</taxon>
        <taxon>Pezizomycotina</taxon>
        <taxon>Eurotiomycetes</taxon>
        <taxon>Eurotiomycetidae</taxon>
        <taxon>Onygenales</taxon>
        <taxon>Onygenaceae</taxon>
        <taxon>Coccidioides</taxon>
    </lineage>
</organism>
<gene>
    <name evidence="1" type="ORF">CISG_10184</name>
</gene>
<protein>
    <recommendedName>
        <fullName evidence="3">Aminoglycoside phosphotransferase domain-containing protein</fullName>
    </recommendedName>
</protein>
<dbReference type="AlphaFoldDB" id="A0A0J8QN46"/>
<accession>A0A0J8QN46</accession>
<sequence>MRTDERFDGERDRLLAGFASQLSKSALAICDLVEAKRQQYNGTQGNCYILLQHCGSFNFFTTRRRAAYLTGLIRFLIPGKALFVEEEFRNEAAMMRFLRDNTAIPIPDLFAGGTVEENPTGLGPFLIMRWVEGVAMKELLGHKDESSADEDDEAIRRW</sequence>
<dbReference type="STRING" id="454286.A0A0J8QN46"/>
<evidence type="ECO:0000313" key="1">
    <source>
        <dbReference type="EMBL" id="KMU73785.1"/>
    </source>
</evidence>
<reference evidence="2" key="1">
    <citation type="journal article" date="2010" name="Genome Res.">
        <title>Population genomic sequencing of Coccidioides fungi reveals recent hybridization and transposon control.</title>
        <authorList>
            <person name="Neafsey D.E."/>
            <person name="Barker B.M."/>
            <person name="Sharpton T.J."/>
            <person name="Stajich J.E."/>
            <person name="Park D.J."/>
            <person name="Whiston E."/>
            <person name="Hung C.-Y."/>
            <person name="McMahan C."/>
            <person name="White J."/>
            <person name="Sykes S."/>
            <person name="Heiman D."/>
            <person name="Young S."/>
            <person name="Zeng Q."/>
            <person name="Abouelleil A."/>
            <person name="Aftuck L."/>
            <person name="Bessette D."/>
            <person name="Brown A."/>
            <person name="FitzGerald M."/>
            <person name="Lui A."/>
            <person name="Macdonald J.P."/>
            <person name="Priest M."/>
            <person name="Orbach M.J."/>
            <person name="Galgiani J.N."/>
            <person name="Kirkland T.N."/>
            <person name="Cole G.T."/>
            <person name="Birren B.W."/>
            <person name="Henn M.R."/>
            <person name="Taylor J.W."/>
            <person name="Rounsley S.D."/>
        </authorList>
    </citation>
    <scope>NUCLEOTIDE SEQUENCE [LARGE SCALE GENOMIC DNA]</scope>
    <source>
        <strain evidence="2">RMSCC 3703</strain>
    </source>
</reference>